<dbReference type="InterPro" id="IPR037523">
    <property type="entry name" value="VOC_core"/>
</dbReference>
<evidence type="ECO:0000313" key="2">
    <source>
        <dbReference type="EMBL" id="MCZ4719870.1"/>
    </source>
</evidence>
<reference evidence="2" key="1">
    <citation type="submission" date="2022-12" db="EMBL/GenBank/DDBJ databases">
        <title>Comparative genomics of Legionella pneumophila isolates from the West Bank and Germany support molecular epidemiology of Legionnaires disease.</title>
        <authorList>
            <person name="Zayed A.R."/>
            <person name="Bitar D.M."/>
            <person name="Steinert M."/>
            <person name="Lueck C."/>
            <person name="Brettar I."/>
            <person name="Hoefle M.G."/>
            <person name="Bunk B."/>
        </authorList>
    </citation>
    <scope>NUCLEOTIDE SEQUENCE</scope>
    <source>
        <strain evidence="2">H23</strain>
    </source>
</reference>
<dbReference type="Proteomes" id="UP001071279">
    <property type="component" value="Unassembled WGS sequence"/>
</dbReference>
<organism evidence="2 3">
    <name type="scientific">Legionella pneumophila</name>
    <dbReference type="NCBI Taxonomy" id="446"/>
    <lineage>
        <taxon>Bacteria</taxon>
        <taxon>Pseudomonadati</taxon>
        <taxon>Pseudomonadota</taxon>
        <taxon>Gammaproteobacteria</taxon>
        <taxon>Legionellales</taxon>
        <taxon>Legionellaceae</taxon>
        <taxon>Legionella</taxon>
    </lineage>
</organism>
<name>A0AAN5SXA2_LEGPN</name>
<accession>A0AAN5SXA2</accession>
<gene>
    <name evidence="2" type="ORF">O6C86_11695</name>
</gene>
<dbReference type="SUPFAM" id="SSF54593">
    <property type="entry name" value="Glyoxalase/Bleomycin resistance protein/Dihydroxybiphenyl dioxygenase"/>
    <property type="match status" value="1"/>
</dbReference>
<dbReference type="AlphaFoldDB" id="A0AAN5SXA2"/>
<evidence type="ECO:0000313" key="3">
    <source>
        <dbReference type="Proteomes" id="UP001071279"/>
    </source>
</evidence>
<proteinExistence type="predicted"/>
<evidence type="ECO:0000259" key="1">
    <source>
        <dbReference type="PROSITE" id="PS51819"/>
    </source>
</evidence>
<dbReference type="Pfam" id="PF00903">
    <property type="entry name" value="Glyoxalase"/>
    <property type="match status" value="1"/>
</dbReference>
<comment type="caution">
    <text evidence="2">The sequence shown here is derived from an EMBL/GenBank/DDBJ whole genome shotgun (WGS) entry which is preliminary data.</text>
</comment>
<dbReference type="CDD" id="cd06587">
    <property type="entry name" value="VOC"/>
    <property type="match status" value="1"/>
</dbReference>
<dbReference type="InterPro" id="IPR029068">
    <property type="entry name" value="Glyas_Bleomycin-R_OHBP_Dase"/>
</dbReference>
<dbReference type="PROSITE" id="PS51819">
    <property type="entry name" value="VOC"/>
    <property type="match status" value="1"/>
</dbReference>
<sequence length="121" mass="13369">MIKKVAFTMYPVINMNRARHFYENILGIEVSKISAQGAWVEYDLPGGGCFAITTLAQDVSPSANAGGSIGFEVENLEELVNKLKLQQVQFKLDIFSSPVCRMAVILDSEGNAITLHQLHNR</sequence>
<dbReference type="Gene3D" id="3.10.180.10">
    <property type="entry name" value="2,3-Dihydroxybiphenyl 1,2-Dioxygenase, domain 1"/>
    <property type="match status" value="1"/>
</dbReference>
<dbReference type="RefSeq" id="WP_061722630.1">
    <property type="nucleotide sequence ID" value="NZ_CP114576.1"/>
</dbReference>
<feature type="domain" description="VOC" evidence="1">
    <location>
        <begin position="4"/>
        <end position="118"/>
    </location>
</feature>
<protein>
    <submittedName>
        <fullName evidence="2">VOC family protein</fullName>
    </submittedName>
</protein>
<dbReference type="InterPro" id="IPR004360">
    <property type="entry name" value="Glyas_Fos-R_dOase_dom"/>
</dbReference>
<dbReference type="EMBL" id="JAPXIC010000080">
    <property type="protein sequence ID" value="MCZ4719870.1"/>
    <property type="molecule type" value="Genomic_DNA"/>
</dbReference>